<dbReference type="AlphaFoldDB" id="A0A1H7LSV1"/>
<dbReference type="STRING" id="416943.SAMN05445871_3692"/>
<sequence>MSVRQFVVCMVVSGLPRAFGVWAVFSGLFQLGSAAVRWRRSGERWGMLSSGARSALAGALLSSDAMGAVYFFIAGSWWSADGFRRKGARPS</sequence>
<dbReference type="Proteomes" id="UP000199120">
    <property type="component" value="Unassembled WGS sequence"/>
</dbReference>
<accession>A0A1H7LSV1</accession>
<reference evidence="3" key="1">
    <citation type="submission" date="2016-10" db="EMBL/GenBank/DDBJ databases">
        <authorList>
            <person name="Varghese N."/>
            <person name="Submissions S."/>
        </authorList>
    </citation>
    <scope>NUCLEOTIDE SEQUENCE [LARGE SCALE GENOMIC DNA]</scope>
    <source>
        <strain evidence="3">LMG 26416</strain>
    </source>
</reference>
<keyword evidence="3" id="KW-1185">Reference proteome</keyword>
<proteinExistence type="predicted"/>
<feature type="transmembrane region" description="Helical" evidence="1">
    <location>
        <begin position="58"/>
        <end position="80"/>
    </location>
</feature>
<gene>
    <name evidence="2" type="ORF">SAMN05192542_104485</name>
</gene>
<dbReference type="EMBL" id="FOAJ01000004">
    <property type="protein sequence ID" value="SEL02053.1"/>
    <property type="molecule type" value="Genomic_DNA"/>
</dbReference>
<dbReference type="RefSeq" id="WP_090551138.1">
    <property type="nucleotide sequence ID" value="NZ_FNSR01000002.1"/>
</dbReference>
<organism evidence="2 3">
    <name type="scientific">Paraburkholderia caballeronis</name>
    <dbReference type="NCBI Taxonomy" id="416943"/>
    <lineage>
        <taxon>Bacteria</taxon>
        <taxon>Pseudomonadati</taxon>
        <taxon>Pseudomonadota</taxon>
        <taxon>Betaproteobacteria</taxon>
        <taxon>Burkholderiales</taxon>
        <taxon>Burkholderiaceae</taxon>
        <taxon>Paraburkholderia</taxon>
    </lineage>
</organism>
<name>A0A1H7LSV1_9BURK</name>
<evidence type="ECO:0000313" key="3">
    <source>
        <dbReference type="Proteomes" id="UP000199120"/>
    </source>
</evidence>
<evidence type="ECO:0000313" key="2">
    <source>
        <dbReference type="EMBL" id="SEL02053.1"/>
    </source>
</evidence>
<keyword evidence="1" id="KW-1133">Transmembrane helix</keyword>
<dbReference type="OrthoDB" id="9135496at2"/>
<keyword evidence="1" id="KW-0472">Membrane</keyword>
<keyword evidence="1" id="KW-0812">Transmembrane</keyword>
<protein>
    <submittedName>
        <fullName evidence="2">Uncharacterized protein</fullName>
    </submittedName>
</protein>
<evidence type="ECO:0000256" key="1">
    <source>
        <dbReference type="SAM" id="Phobius"/>
    </source>
</evidence>